<dbReference type="EMBL" id="BMAW01068505">
    <property type="protein sequence ID" value="GFT64822.1"/>
    <property type="molecule type" value="Genomic_DNA"/>
</dbReference>
<accession>A0A8X6PHN9</accession>
<comment type="caution">
    <text evidence="1">The sequence shown here is derived from an EMBL/GenBank/DDBJ whole genome shotgun (WGS) entry which is preliminary data.</text>
</comment>
<name>A0A8X6PHN9_NEPPI</name>
<sequence>MKNYCFRYHVRREFSAINAWQIIYGEDLTSVIIIFTFRSSLKIRPDGNAVAGQTFVISVNSMRIELALVLQCCCIGNIRLFFSKGANVLSKTLRMMTLPS</sequence>
<keyword evidence="2" id="KW-1185">Reference proteome</keyword>
<organism evidence="1 2">
    <name type="scientific">Nephila pilipes</name>
    <name type="common">Giant wood spider</name>
    <name type="synonym">Nephila maculata</name>
    <dbReference type="NCBI Taxonomy" id="299642"/>
    <lineage>
        <taxon>Eukaryota</taxon>
        <taxon>Metazoa</taxon>
        <taxon>Ecdysozoa</taxon>
        <taxon>Arthropoda</taxon>
        <taxon>Chelicerata</taxon>
        <taxon>Arachnida</taxon>
        <taxon>Araneae</taxon>
        <taxon>Araneomorphae</taxon>
        <taxon>Entelegynae</taxon>
        <taxon>Araneoidea</taxon>
        <taxon>Nephilidae</taxon>
        <taxon>Nephila</taxon>
    </lineage>
</organism>
<reference evidence="1" key="1">
    <citation type="submission" date="2020-08" db="EMBL/GenBank/DDBJ databases">
        <title>Multicomponent nature underlies the extraordinary mechanical properties of spider dragline silk.</title>
        <authorList>
            <person name="Kono N."/>
            <person name="Nakamura H."/>
            <person name="Mori M."/>
            <person name="Yoshida Y."/>
            <person name="Ohtoshi R."/>
            <person name="Malay A.D."/>
            <person name="Moran D.A.P."/>
            <person name="Tomita M."/>
            <person name="Numata K."/>
            <person name="Arakawa K."/>
        </authorList>
    </citation>
    <scope>NUCLEOTIDE SEQUENCE</scope>
</reference>
<protein>
    <submittedName>
        <fullName evidence="1">Uncharacterized protein</fullName>
    </submittedName>
</protein>
<dbReference type="AlphaFoldDB" id="A0A8X6PHN9"/>
<gene>
    <name evidence="1" type="ORF">NPIL_82581</name>
</gene>
<proteinExistence type="predicted"/>
<evidence type="ECO:0000313" key="2">
    <source>
        <dbReference type="Proteomes" id="UP000887013"/>
    </source>
</evidence>
<evidence type="ECO:0000313" key="1">
    <source>
        <dbReference type="EMBL" id="GFT64822.1"/>
    </source>
</evidence>
<dbReference type="Proteomes" id="UP000887013">
    <property type="component" value="Unassembled WGS sequence"/>
</dbReference>